<feature type="region of interest" description="Disordered" evidence="2">
    <location>
        <begin position="126"/>
        <end position="167"/>
    </location>
</feature>
<evidence type="ECO:0000313" key="3">
    <source>
        <dbReference type="EMBL" id="KAK7685774.1"/>
    </source>
</evidence>
<feature type="compositionally biased region" description="Low complexity" evidence="2">
    <location>
        <begin position="1"/>
        <end position="27"/>
    </location>
</feature>
<keyword evidence="4" id="KW-1185">Reference proteome</keyword>
<organism evidence="3 4">
    <name type="scientific">Cerrena zonata</name>
    <dbReference type="NCBI Taxonomy" id="2478898"/>
    <lineage>
        <taxon>Eukaryota</taxon>
        <taxon>Fungi</taxon>
        <taxon>Dikarya</taxon>
        <taxon>Basidiomycota</taxon>
        <taxon>Agaricomycotina</taxon>
        <taxon>Agaricomycetes</taxon>
        <taxon>Polyporales</taxon>
        <taxon>Cerrenaceae</taxon>
        <taxon>Cerrena</taxon>
    </lineage>
</organism>
<feature type="compositionally biased region" description="Basic and acidic residues" evidence="2">
    <location>
        <begin position="36"/>
        <end position="48"/>
    </location>
</feature>
<keyword evidence="1" id="KW-0175">Coiled coil</keyword>
<comment type="caution">
    <text evidence="3">The sequence shown here is derived from an EMBL/GenBank/DDBJ whole genome shotgun (WGS) entry which is preliminary data.</text>
</comment>
<feature type="region of interest" description="Disordered" evidence="2">
    <location>
        <begin position="1"/>
        <end position="60"/>
    </location>
</feature>
<gene>
    <name evidence="3" type="ORF">QCA50_011120</name>
</gene>
<evidence type="ECO:0000256" key="1">
    <source>
        <dbReference type="SAM" id="Coils"/>
    </source>
</evidence>
<feature type="compositionally biased region" description="Pro residues" evidence="2">
    <location>
        <begin position="136"/>
        <end position="148"/>
    </location>
</feature>
<name>A0AAW0G389_9APHY</name>
<dbReference type="EMBL" id="JASBNA010000019">
    <property type="protein sequence ID" value="KAK7685774.1"/>
    <property type="molecule type" value="Genomic_DNA"/>
</dbReference>
<protein>
    <submittedName>
        <fullName evidence="3">Uncharacterized protein</fullName>
    </submittedName>
</protein>
<evidence type="ECO:0000256" key="2">
    <source>
        <dbReference type="SAM" id="MobiDB-lite"/>
    </source>
</evidence>
<proteinExistence type="predicted"/>
<feature type="compositionally biased region" description="Polar residues" evidence="2">
    <location>
        <begin position="156"/>
        <end position="167"/>
    </location>
</feature>
<evidence type="ECO:0000313" key="4">
    <source>
        <dbReference type="Proteomes" id="UP001385951"/>
    </source>
</evidence>
<feature type="coiled-coil region" evidence="1">
    <location>
        <begin position="76"/>
        <end position="103"/>
    </location>
</feature>
<dbReference type="AlphaFoldDB" id="A0AAW0G389"/>
<sequence length="167" mass="18235">MESGPSTSTGSSTPRPQAQPGPIQQAPSNSSTKSSRAMEKEKADDRPKASAAPRGTRYKDKFNALREKYEAVTAQKVSYAQQLAVANDKIRKLQNECNLLLDAVDIAAPSQENISYYLSLDPVPPQYDLQRRNLPGGPPPPEPLPVSPPHSHSREITNGTNGHSHRR</sequence>
<dbReference type="Proteomes" id="UP001385951">
    <property type="component" value="Unassembled WGS sequence"/>
</dbReference>
<reference evidence="3 4" key="1">
    <citation type="submission" date="2022-09" db="EMBL/GenBank/DDBJ databases">
        <authorList>
            <person name="Palmer J.M."/>
        </authorList>
    </citation>
    <scope>NUCLEOTIDE SEQUENCE [LARGE SCALE GENOMIC DNA]</scope>
    <source>
        <strain evidence="3 4">DSM 7382</strain>
    </source>
</reference>
<accession>A0AAW0G389</accession>